<evidence type="ECO:0000256" key="1">
    <source>
        <dbReference type="ARBA" id="ARBA00023015"/>
    </source>
</evidence>
<dbReference type="InterPro" id="IPR051534">
    <property type="entry name" value="CBASS_pafABC_assoc_protein"/>
</dbReference>
<dbReference type="InterPro" id="IPR057727">
    <property type="entry name" value="WCX_dom"/>
</dbReference>
<dbReference type="SUPFAM" id="SSF46785">
    <property type="entry name" value="Winged helix' DNA-binding domain"/>
    <property type="match status" value="1"/>
</dbReference>
<dbReference type="OrthoDB" id="8555652at2"/>
<dbReference type="PROSITE" id="PS51000">
    <property type="entry name" value="HTH_DEOR_2"/>
    <property type="match status" value="1"/>
</dbReference>
<evidence type="ECO:0000313" key="5">
    <source>
        <dbReference type="Proteomes" id="UP000295075"/>
    </source>
</evidence>
<feature type="domain" description="HTH deoR-type" evidence="3">
    <location>
        <begin position="4"/>
        <end position="59"/>
    </location>
</feature>
<protein>
    <submittedName>
        <fullName evidence="4">YafY family transcriptional regulator</fullName>
    </submittedName>
</protein>
<keyword evidence="2" id="KW-0804">Transcription</keyword>
<dbReference type="EMBL" id="SMKA01000318">
    <property type="protein sequence ID" value="TDC16196.1"/>
    <property type="molecule type" value="Genomic_DNA"/>
</dbReference>
<dbReference type="Pfam" id="PF25583">
    <property type="entry name" value="WCX"/>
    <property type="match status" value="1"/>
</dbReference>
<dbReference type="RefSeq" id="WP_132414856.1">
    <property type="nucleotide sequence ID" value="NZ_SMKA01000318.1"/>
</dbReference>
<dbReference type="InterPro" id="IPR013196">
    <property type="entry name" value="HTH_11"/>
</dbReference>
<evidence type="ECO:0000259" key="3">
    <source>
        <dbReference type="PROSITE" id="PS51000"/>
    </source>
</evidence>
<dbReference type="AlphaFoldDB" id="A0A4V2XMZ0"/>
<keyword evidence="5" id="KW-1185">Reference proteome</keyword>
<gene>
    <name evidence="4" type="ORF">E1261_39380</name>
</gene>
<dbReference type="GO" id="GO:0003700">
    <property type="term" value="F:DNA-binding transcription factor activity"/>
    <property type="evidence" value="ECO:0007669"/>
    <property type="project" value="InterPro"/>
</dbReference>
<comment type="caution">
    <text evidence="4">The sequence shown here is derived from an EMBL/GenBank/DDBJ whole genome shotgun (WGS) entry which is preliminary data.</text>
</comment>
<dbReference type="InterPro" id="IPR026881">
    <property type="entry name" value="WYL_dom"/>
</dbReference>
<sequence length="309" mass="33608">MLETSARLLKLLSLLQSPRDWSGTALAAELGVGPRTVRRDVEKLRNLGYPVDAVPGVAGYRLGAGASLPPLLLDDEEAVAVAVGLRQAAGGTVAGIEESSVRALTKLEQVLPSRLRHRVKLLQGVAVTPSGAAAVQPDVLLAVAEACRDHQRMRFDYRNHDGTEARRTTEPHRLVNTSRRWYLIAWDLDRADWRTFRLDRLAPVIPTGPRFTPREVPEPKTASAGYRYQAVFRVHAPAEVVADQLGPNVAIVTPIDSTTTAVEAGSNSLDELALYVGLLGHPFEIQSPPELITHVRDLAQRLTLAVPSS</sequence>
<dbReference type="PROSITE" id="PS52050">
    <property type="entry name" value="WYL"/>
    <property type="match status" value="1"/>
</dbReference>
<evidence type="ECO:0000256" key="2">
    <source>
        <dbReference type="ARBA" id="ARBA00023163"/>
    </source>
</evidence>
<reference evidence="4 5" key="1">
    <citation type="submission" date="2019-03" db="EMBL/GenBank/DDBJ databases">
        <title>Draft genome sequences of novel Actinobacteria.</title>
        <authorList>
            <person name="Sahin N."/>
            <person name="Ay H."/>
            <person name="Saygin H."/>
        </authorList>
    </citation>
    <scope>NUCLEOTIDE SEQUENCE [LARGE SCALE GENOMIC DNA]</scope>
    <source>
        <strain evidence="4 5">JCM 30547</strain>
    </source>
</reference>
<dbReference type="PANTHER" id="PTHR34580">
    <property type="match status" value="1"/>
</dbReference>
<dbReference type="InterPro" id="IPR036390">
    <property type="entry name" value="WH_DNA-bd_sf"/>
</dbReference>
<dbReference type="Pfam" id="PF08279">
    <property type="entry name" value="HTH_11"/>
    <property type="match status" value="1"/>
</dbReference>
<organism evidence="4 5">
    <name type="scientific">Kribbella albertanoniae</name>
    <dbReference type="NCBI Taxonomy" id="1266829"/>
    <lineage>
        <taxon>Bacteria</taxon>
        <taxon>Bacillati</taxon>
        <taxon>Actinomycetota</taxon>
        <taxon>Actinomycetes</taxon>
        <taxon>Propionibacteriales</taxon>
        <taxon>Kribbellaceae</taxon>
        <taxon>Kribbella</taxon>
    </lineage>
</organism>
<dbReference type="PANTHER" id="PTHR34580:SF3">
    <property type="entry name" value="PROTEIN PAFB"/>
    <property type="match status" value="1"/>
</dbReference>
<keyword evidence="1" id="KW-0805">Transcription regulation</keyword>
<dbReference type="Pfam" id="PF13280">
    <property type="entry name" value="WYL"/>
    <property type="match status" value="1"/>
</dbReference>
<proteinExistence type="predicted"/>
<dbReference type="Proteomes" id="UP000295075">
    <property type="component" value="Unassembled WGS sequence"/>
</dbReference>
<dbReference type="InterPro" id="IPR036388">
    <property type="entry name" value="WH-like_DNA-bd_sf"/>
</dbReference>
<accession>A0A4V2XMZ0</accession>
<name>A0A4V2XMZ0_9ACTN</name>
<dbReference type="InterPro" id="IPR001034">
    <property type="entry name" value="DeoR_HTH"/>
</dbReference>
<evidence type="ECO:0000313" key="4">
    <source>
        <dbReference type="EMBL" id="TDC16196.1"/>
    </source>
</evidence>
<dbReference type="Gene3D" id="1.10.10.10">
    <property type="entry name" value="Winged helix-like DNA-binding domain superfamily/Winged helix DNA-binding domain"/>
    <property type="match status" value="1"/>
</dbReference>